<dbReference type="PROSITE" id="PS00233">
    <property type="entry name" value="CHIT_BIND_RR_1"/>
    <property type="match status" value="1"/>
</dbReference>
<dbReference type="InterPro" id="IPR000618">
    <property type="entry name" value="Insect_cuticle"/>
</dbReference>
<dbReference type="PANTHER" id="PTHR10380">
    <property type="entry name" value="CUTICLE PROTEIN"/>
    <property type="match status" value="1"/>
</dbReference>
<dbReference type="PROSITE" id="PS51155">
    <property type="entry name" value="CHIT_BIND_RR_2"/>
    <property type="match status" value="1"/>
</dbReference>
<comment type="caution">
    <text evidence="4">The sequence shown here is derived from an EMBL/GenBank/DDBJ whole genome shotgun (WGS) entry which is preliminary data.</text>
</comment>
<dbReference type="Proteomes" id="UP000708208">
    <property type="component" value="Unassembled WGS sequence"/>
</dbReference>
<gene>
    <name evidence="4" type="ORF">AFUS01_LOCUS12367</name>
</gene>
<evidence type="ECO:0000256" key="1">
    <source>
        <dbReference type="ARBA" id="ARBA00022460"/>
    </source>
</evidence>
<name>A0A8J2JWG3_9HEXA</name>
<organism evidence="4 5">
    <name type="scientific">Allacma fusca</name>
    <dbReference type="NCBI Taxonomy" id="39272"/>
    <lineage>
        <taxon>Eukaryota</taxon>
        <taxon>Metazoa</taxon>
        <taxon>Ecdysozoa</taxon>
        <taxon>Arthropoda</taxon>
        <taxon>Hexapoda</taxon>
        <taxon>Collembola</taxon>
        <taxon>Symphypleona</taxon>
        <taxon>Sminthuridae</taxon>
        <taxon>Allacma</taxon>
    </lineage>
</organism>
<evidence type="ECO:0000313" key="4">
    <source>
        <dbReference type="EMBL" id="CAG7723270.1"/>
    </source>
</evidence>
<dbReference type="EMBL" id="CAJVCH010097345">
    <property type="protein sequence ID" value="CAG7723270.1"/>
    <property type="molecule type" value="Genomic_DNA"/>
</dbReference>
<keyword evidence="5" id="KW-1185">Reference proteome</keyword>
<feature type="chain" id="PRO_5035247677" evidence="3">
    <location>
        <begin position="16"/>
        <end position="132"/>
    </location>
</feature>
<dbReference type="InterPro" id="IPR050468">
    <property type="entry name" value="Cuticle_Struct_Prot"/>
</dbReference>
<dbReference type="GO" id="GO:0062129">
    <property type="term" value="C:chitin-based extracellular matrix"/>
    <property type="evidence" value="ECO:0007669"/>
    <property type="project" value="TreeGrafter"/>
</dbReference>
<reference evidence="4" key="1">
    <citation type="submission" date="2021-06" db="EMBL/GenBank/DDBJ databases">
        <authorList>
            <person name="Hodson N. C."/>
            <person name="Mongue J. A."/>
            <person name="Jaron S. K."/>
        </authorList>
    </citation>
    <scope>NUCLEOTIDE SEQUENCE</scope>
</reference>
<evidence type="ECO:0000256" key="3">
    <source>
        <dbReference type="SAM" id="SignalP"/>
    </source>
</evidence>
<dbReference type="OrthoDB" id="6493579at2759"/>
<evidence type="ECO:0000256" key="2">
    <source>
        <dbReference type="PROSITE-ProRule" id="PRU00497"/>
    </source>
</evidence>
<dbReference type="Pfam" id="PF00379">
    <property type="entry name" value="Chitin_bind_4"/>
    <property type="match status" value="1"/>
</dbReference>
<dbReference type="AlphaFoldDB" id="A0A8J2JWG3"/>
<dbReference type="PANTHER" id="PTHR10380:SF173">
    <property type="entry name" value="CUTICULAR PROTEIN 47EF, ISOFORM C-RELATED"/>
    <property type="match status" value="1"/>
</dbReference>
<keyword evidence="3" id="KW-0732">Signal</keyword>
<dbReference type="InterPro" id="IPR031311">
    <property type="entry name" value="CHIT_BIND_RR_consensus"/>
</dbReference>
<proteinExistence type="predicted"/>
<sequence>MKFLVLVAFIGLAAAAPRPDAPEVTIVRSSHDINDDGSFSWVSETSDGTLVSQSGRIKNPEEPDQEKRILLLEGEFKYVADNGDNINLKYTADENGFQPIGEHLPTAPPTPDHVLKTLEILNANAAAQTARG</sequence>
<protein>
    <submittedName>
        <fullName evidence="4">Uncharacterized protein</fullName>
    </submittedName>
</protein>
<keyword evidence="1 2" id="KW-0193">Cuticle</keyword>
<evidence type="ECO:0000313" key="5">
    <source>
        <dbReference type="Proteomes" id="UP000708208"/>
    </source>
</evidence>
<feature type="signal peptide" evidence="3">
    <location>
        <begin position="1"/>
        <end position="15"/>
    </location>
</feature>
<dbReference type="GO" id="GO:0008010">
    <property type="term" value="F:structural constituent of chitin-based larval cuticle"/>
    <property type="evidence" value="ECO:0007669"/>
    <property type="project" value="TreeGrafter"/>
</dbReference>
<accession>A0A8J2JWG3</accession>